<protein>
    <recommendedName>
        <fullName evidence="4">Secreted protein</fullName>
    </recommendedName>
</protein>
<comment type="caution">
    <text evidence="2">The sequence shown here is derived from an EMBL/GenBank/DDBJ whole genome shotgun (WGS) entry which is preliminary data.</text>
</comment>
<evidence type="ECO:0000313" key="3">
    <source>
        <dbReference type="Proteomes" id="UP001595764"/>
    </source>
</evidence>
<dbReference type="RefSeq" id="WP_377869655.1">
    <property type="nucleotide sequence ID" value="NZ_JBHMAY010000013.1"/>
</dbReference>
<sequence length="144" mass="15270">MTTSMRRPARWAGLALSLALSGLCLTAVPAQAAVPAAHQAAKKKPVHIKAGPVKSRVHKGEQIRIHGHVATGPAGRADDEILYLQEETQAGVWVNLASASCLPDNDFDLGLRLNVSGTLTLRVFHPETTLFATATSEVFAVVVL</sequence>
<gene>
    <name evidence="2" type="ORF">ACFORO_36705</name>
</gene>
<keyword evidence="3" id="KW-1185">Reference proteome</keyword>
<dbReference type="EMBL" id="JBHRWI010000055">
    <property type="protein sequence ID" value="MFC3515751.1"/>
    <property type="molecule type" value="Genomic_DNA"/>
</dbReference>
<evidence type="ECO:0008006" key="4">
    <source>
        <dbReference type="Google" id="ProtNLM"/>
    </source>
</evidence>
<dbReference type="Proteomes" id="UP001595764">
    <property type="component" value="Unassembled WGS sequence"/>
</dbReference>
<proteinExistence type="predicted"/>
<feature type="chain" id="PRO_5045652289" description="Secreted protein" evidence="1">
    <location>
        <begin position="33"/>
        <end position="144"/>
    </location>
</feature>
<evidence type="ECO:0000256" key="1">
    <source>
        <dbReference type="SAM" id="SignalP"/>
    </source>
</evidence>
<organism evidence="2 3">
    <name type="scientific">Amycolatopsis halotolerans</name>
    <dbReference type="NCBI Taxonomy" id="330083"/>
    <lineage>
        <taxon>Bacteria</taxon>
        <taxon>Bacillati</taxon>
        <taxon>Actinomycetota</taxon>
        <taxon>Actinomycetes</taxon>
        <taxon>Pseudonocardiales</taxon>
        <taxon>Pseudonocardiaceae</taxon>
        <taxon>Amycolatopsis</taxon>
    </lineage>
</organism>
<name>A0ABV7QUL4_9PSEU</name>
<feature type="signal peptide" evidence="1">
    <location>
        <begin position="1"/>
        <end position="32"/>
    </location>
</feature>
<evidence type="ECO:0000313" key="2">
    <source>
        <dbReference type="EMBL" id="MFC3515751.1"/>
    </source>
</evidence>
<reference evidence="3" key="1">
    <citation type="journal article" date="2019" name="Int. J. Syst. Evol. Microbiol.">
        <title>The Global Catalogue of Microorganisms (GCM) 10K type strain sequencing project: providing services to taxonomists for standard genome sequencing and annotation.</title>
        <authorList>
            <consortium name="The Broad Institute Genomics Platform"/>
            <consortium name="The Broad Institute Genome Sequencing Center for Infectious Disease"/>
            <person name="Wu L."/>
            <person name="Ma J."/>
        </authorList>
    </citation>
    <scope>NUCLEOTIDE SEQUENCE [LARGE SCALE GENOMIC DNA]</scope>
    <source>
        <strain evidence="3">CGMCC 4.7682</strain>
    </source>
</reference>
<accession>A0ABV7QUL4</accession>
<keyword evidence="1" id="KW-0732">Signal</keyword>